<dbReference type="Proteomes" id="UP001204439">
    <property type="component" value="Unassembled WGS sequence"/>
</dbReference>
<accession>A0ABU4JNB2</accession>
<dbReference type="EMBL" id="JAMXLT020000059">
    <property type="protein sequence ID" value="MDW8551028.1"/>
    <property type="molecule type" value="Genomic_DNA"/>
</dbReference>
<evidence type="ECO:0000313" key="1">
    <source>
        <dbReference type="EMBL" id="MDW8551028.1"/>
    </source>
</evidence>
<keyword evidence="2" id="KW-1185">Reference proteome</keyword>
<protein>
    <submittedName>
        <fullName evidence="1">Uncharacterized protein</fullName>
    </submittedName>
</protein>
<proteinExistence type="predicted"/>
<organism evidence="1 2">
    <name type="scientific">Epilithonimonas ginsengisoli</name>
    <dbReference type="NCBI Taxonomy" id="1245592"/>
    <lineage>
        <taxon>Bacteria</taxon>
        <taxon>Pseudomonadati</taxon>
        <taxon>Bacteroidota</taxon>
        <taxon>Flavobacteriia</taxon>
        <taxon>Flavobacteriales</taxon>
        <taxon>Weeksellaceae</taxon>
        <taxon>Chryseobacterium group</taxon>
        <taxon>Epilithonimonas</taxon>
    </lineage>
</organism>
<name>A0ABU4JNB2_9FLAO</name>
<sequence length="261" mass="30294">MVGNIKHIILIDSIDESENVNFNAESFYRDKIRYPAIAQESTITHEYKKAPNSETFFEILKNLSKDYHYLADGLLLHFDIHGDKNKKGFVLESNELIPWSEVINHLRTLNLMLKNKLYLTMTTCFGRYLYLGVEFKLKSPYSCYISSSESVGEIDAYENYGILFNKLFETGNLIASYNEMDNTDNKIFYYKDSEMTFENAFNSLYEKLTKDGSPLKKIALDNAIKHSLEQTGNKLSYEEAEVLQLASLNKLHKIVKENYQF</sequence>
<reference evidence="1 2" key="1">
    <citation type="submission" date="2023-11" db="EMBL/GenBank/DDBJ databases">
        <title>First isolation, identification, and characterization of non-pathogenic Epilithonimonas ginsengisoli isolated from diseased farmed rainbow trout (Oncorhynchus mykiss) in Chile.</title>
        <authorList>
            <person name="Miranda C.D."/>
            <person name="Irgang R."/>
            <person name="Concha C."/>
            <person name="Rojas R."/>
            <person name="Avendano R."/>
        </authorList>
    </citation>
    <scope>NUCLEOTIDE SEQUENCE [LARGE SCALE GENOMIC DNA]</scope>
    <source>
        <strain evidence="1 2">FP99</strain>
    </source>
</reference>
<evidence type="ECO:0000313" key="2">
    <source>
        <dbReference type="Proteomes" id="UP001204439"/>
    </source>
</evidence>
<dbReference type="RefSeq" id="WP_063970413.1">
    <property type="nucleotide sequence ID" value="NZ_JAMXLT020000059.1"/>
</dbReference>
<gene>
    <name evidence="1" type="ORF">NG800_019075</name>
</gene>
<comment type="caution">
    <text evidence="1">The sequence shown here is derived from an EMBL/GenBank/DDBJ whole genome shotgun (WGS) entry which is preliminary data.</text>
</comment>